<proteinExistence type="predicted"/>
<dbReference type="InterPro" id="IPR001005">
    <property type="entry name" value="SANT/Myb"/>
</dbReference>
<evidence type="ECO:0000313" key="9">
    <source>
        <dbReference type="Proteomes" id="UP000324585"/>
    </source>
</evidence>
<feature type="domain" description="HTH myb-type" evidence="7">
    <location>
        <begin position="326"/>
        <end position="382"/>
    </location>
</feature>
<dbReference type="EMBL" id="VRMN01000010">
    <property type="protein sequence ID" value="KAA8492232.1"/>
    <property type="molecule type" value="Genomic_DNA"/>
</dbReference>
<dbReference type="PANTHER" id="PTHR46621">
    <property type="entry name" value="SNRNA-ACTIVATING PROTEIN COMPLEX SUBUNIT 4"/>
    <property type="match status" value="1"/>
</dbReference>
<dbReference type="PROSITE" id="PS50090">
    <property type="entry name" value="MYB_LIKE"/>
    <property type="match status" value="2"/>
</dbReference>
<evidence type="ECO:0000256" key="2">
    <source>
        <dbReference type="ARBA" id="ARBA00023125"/>
    </source>
</evidence>
<keyword evidence="1" id="KW-0805">Transcription regulation</keyword>
<feature type="domain" description="Myb-like" evidence="6">
    <location>
        <begin position="322"/>
        <end position="378"/>
    </location>
</feature>
<dbReference type="AlphaFoldDB" id="A0A5J4YMH5"/>
<gene>
    <name evidence="8" type="ORF">FVE85_3670</name>
</gene>
<evidence type="ECO:0000256" key="1">
    <source>
        <dbReference type="ARBA" id="ARBA00023015"/>
    </source>
</evidence>
<feature type="domain" description="HTH myb-type" evidence="7">
    <location>
        <begin position="386"/>
        <end position="433"/>
    </location>
</feature>
<dbReference type="GO" id="GO:0001006">
    <property type="term" value="F:RNA polymerase III type 3 promoter sequence-specific DNA binding"/>
    <property type="evidence" value="ECO:0007669"/>
    <property type="project" value="TreeGrafter"/>
</dbReference>
<dbReference type="PANTHER" id="PTHR46621:SF1">
    <property type="entry name" value="SNRNA-ACTIVATING PROTEIN COMPLEX SUBUNIT 4"/>
    <property type="match status" value="1"/>
</dbReference>
<evidence type="ECO:0000256" key="3">
    <source>
        <dbReference type="ARBA" id="ARBA00023163"/>
    </source>
</evidence>
<dbReference type="GO" id="GO:0042796">
    <property type="term" value="P:snRNA transcription by RNA polymerase III"/>
    <property type="evidence" value="ECO:0007669"/>
    <property type="project" value="TreeGrafter"/>
</dbReference>
<evidence type="ECO:0000259" key="7">
    <source>
        <dbReference type="PROSITE" id="PS51294"/>
    </source>
</evidence>
<organism evidence="8 9">
    <name type="scientific">Porphyridium purpureum</name>
    <name type="common">Red alga</name>
    <name type="synonym">Porphyridium cruentum</name>
    <dbReference type="NCBI Taxonomy" id="35688"/>
    <lineage>
        <taxon>Eukaryota</taxon>
        <taxon>Rhodophyta</taxon>
        <taxon>Bangiophyceae</taxon>
        <taxon>Porphyridiales</taxon>
        <taxon>Porphyridiaceae</taxon>
        <taxon>Porphyridium</taxon>
    </lineage>
</organism>
<feature type="compositionally biased region" description="Basic and acidic residues" evidence="5">
    <location>
        <begin position="279"/>
        <end position="298"/>
    </location>
</feature>
<sequence>MADPRNSLFRNGAGDASQSQPAMAPTQGVPRLLPNDFAACRRPSFVTSAHEAPPLAPLHVQNKLAEISRSWRLSAVDDALGGGLRRNNENHGEYHLGVSSLFCVDISKSNSLEYVSGNPMSMSLGISTLRSAEKTVLGSQSSHPGLNSLPPVHTFLESVDVTEATYDPLQMHYVQQQQQQQQQTSSNPLFRFHPPGVPMLTYPLHPCQVQYGRSSGLLQTMRLWWQAQPPRPLFSMTARHTGTYAYDSAVPPKSRSSISGFMEALKTYVPSRPAVPAAKNERMNRPGFRKAQDAKDTSAQRGFIDEDQDSSQNASLFDIALALRTRKRTWTREEDQLLLHEVERCGRGNWTKVASEGFSGPKYFRTPCELRARYRKQLLPSRSALSWTVAQDTALLALHEKYGSRWKRIAHFMGMRTERDCKDRLLKLLRDTEAGATRFEGQREGGNGGAPGKS</sequence>
<dbReference type="SUPFAM" id="SSF46689">
    <property type="entry name" value="Homeodomain-like"/>
    <property type="match status" value="1"/>
</dbReference>
<keyword evidence="9" id="KW-1185">Reference proteome</keyword>
<evidence type="ECO:0000256" key="5">
    <source>
        <dbReference type="SAM" id="MobiDB-lite"/>
    </source>
</evidence>
<dbReference type="InterPro" id="IPR009057">
    <property type="entry name" value="Homeodomain-like_sf"/>
</dbReference>
<dbReference type="Proteomes" id="UP000324585">
    <property type="component" value="Unassembled WGS sequence"/>
</dbReference>
<dbReference type="InterPro" id="IPR051575">
    <property type="entry name" value="Myb-like_DNA-bd"/>
</dbReference>
<dbReference type="PROSITE" id="PS51294">
    <property type="entry name" value="HTH_MYB"/>
    <property type="match status" value="2"/>
</dbReference>
<dbReference type="InterPro" id="IPR017930">
    <property type="entry name" value="Myb_dom"/>
</dbReference>
<keyword evidence="3" id="KW-0804">Transcription</keyword>
<protein>
    <submittedName>
        <fullName evidence="8">Myb-like protein A</fullName>
    </submittedName>
</protein>
<evidence type="ECO:0000313" key="8">
    <source>
        <dbReference type="EMBL" id="KAA8492232.1"/>
    </source>
</evidence>
<dbReference type="OrthoDB" id="2143914at2759"/>
<keyword evidence="2" id="KW-0238">DNA-binding</keyword>
<dbReference type="SMART" id="SM00717">
    <property type="entry name" value="SANT"/>
    <property type="match status" value="2"/>
</dbReference>
<name>A0A5J4YMH5_PORPP</name>
<dbReference type="GO" id="GO:0000978">
    <property type="term" value="F:RNA polymerase II cis-regulatory region sequence-specific DNA binding"/>
    <property type="evidence" value="ECO:0007669"/>
    <property type="project" value="TreeGrafter"/>
</dbReference>
<dbReference type="CDD" id="cd11660">
    <property type="entry name" value="SANT_TRF"/>
    <property type="match status" value="1"/>
</dbReference>
<evidence type="ECO:0000259" key="6">
    <source>
        <dbReference type="PROSITE" id="PS50090"/>
    </source>
</evidence>
<dbReference type="GO" id="GO:0019185">
    <property type="term" value="C:snRNA-activating protein complex"/>
    <property type="evidence" value="ECO:0007669"/>
    <property type="project" value="TreeGrafter"/>
</dbReference>
<dbReference type="Gene3D" id="1.10.10.60">
    <property type="entry name" value="Homeodomain-like"/>
    <property type="match status" value="2"/>
</dbReference>
<dbReference type="Pfam" id="PF00249">
    <property type="entry name" value="Myb_DNA-binding"/>
    <property type="match status" value="2"/>
</dbReference>
<dbReference type="CDD" id="cd00167">
    <property type="entry name" value="SANT"/>
    <property type="match status" value="1"/>
</dbReference>
<keyword evidence="4" id="KW-0539">Nucleus</keyword>
<accession>A0A5J4YMH5</accession>
<feature type="region of interest" description="Disordered" evidence="5">
    <location>
        <begin position="277"/>
        <end position="307"/>
    </location>
</feature>
<comment type="caution">
    <text evidence="8">The sequence shown here is derived from an EMBL/GenBank/DDBJ whole genome shotgun (WGS) entry which is preliminary data.</text>
</comment>
<feature type="region of interest" description="Disordered" evidence="5">
    <location>
        <begin position="1"/>
        <end position="30"/>
    </location>
</feature>
<feature type="domain" description="Myb-like" evidence="6">
    <location>
        <begin position="379"/>
        <end position="429"/>
    </location>
</feature>
<reference evidence="9" key="1">
    <citation type="journal article" date="2019" name="Nat. Commun.">
        <title>Expansion of phycobilisome linker gene families in mesophilic red algae.</title>
        <authorList>
            <person name="Lee J."/>
            <person name="Kim D."/>
            <person name="Bhattacharya D."/>
            <person name="Yoon H.S."/>
        </authorList>
    </citation>
    <scope>NUCLEOTIDE SEQUENCE [LARGE SCALE GENOMIC DNA]</scope>
    <source>
        <strain evidence="9">CCMP 1328</strain>
    </source>
</reference>
<dbReference type="GO" id="GO:0042795">
    <property type="term" value="P:snRNA transcription by RNA polymerase II"/>
    <property type="evidence" value="ECO:0007669"/>
    <property type="project" value="TreeGrafter"/>
</dbReference>
<evidence type="ECO:0000256" key="4">
    <source>
        <dbReference type="ARBA" id="ARBA00023242"/>
    </source>
</evidence>